<reference evidence="5 6" key="1">
    <citation type="journal article" date="2016" name="Proc. Natl. Acad. Sci. U.S.A.">
        <title>Comparative genomics of biotechnologically important yeasts.</title>
        <authorList>
            <person name="Riley R."/>
            <person name="Haridas S."/>
            <person name="Wolfe K.H."/>
            <person name="Lopes M.R."/>
            <person name="Hittinger C.T."/>
            <person name="Goeker M."/>
            <person name="Salamov A.A."/>
            <person name="Wisecaver J.H."/>
            <person name="Long T.M."/>
            <person name="Calvey C.H."/>
            <person name="Aerts A.L."/>
            <person name="Barry K.W."/>
            <person name="Choi C."/>
            <person name="Clum A."/>
            <person name="Coughlan A.Y."/>
            <person name="Deshpande S."/>
            <person name="Douglass A.P."/>
            <person name="Hanson S.J."/>
            <person name="Klenk H.-P."/>
            <person name="LaButti K.M."/>
            <person name="Lapidus A."/>
            <person name="Lindquist E.A."/>
            <person name="Lipzen A.M."/>
            <person name="Meier-Kolthoff J.P."/>
            <person name="Ohm R.A."/>
            <person name="Otillar R.P."/>
            <person name="Pangilinan J.L."/>
            <person name="Peng Y."/>
            <person name="Rokas A."/>
            <person name="Rosa C.A."/>
            <person name="Scheuner C."/>
            <person name="Sibirny A.A."/>
            <person name="Slot J.C."/>
            <person name="Stielow J.B."/>
            <person name="Sun H."/>
            <person name="Kurtzman C.P."/>
            <person name="Blackwell M."/>
            <person name="Grigoriev I.V."/>
            <person name="Jeffries T.W."/>
        </authorList>
    </citation>
    <scope>NUCLEOTIDE SEQUENCE [LARGE SCALE GENOMIC DNA]</scope>
    <source>
        <strain evidence="5 6">NRRL Y-2026</strain>
    </source>
</reference>
<feature type="domain" description="C3HC-type" evidence="4">
    <location>
        <begin position="125"/>
        <end position="276"/>
    </location>
</feature>
<evidence type="ECO:0000259" key="4">
    <source>
        <dbReference type="Pfam" id="PF07967"/>
    </source>
</evidence>
<name>A0A1E3NTW1_9ASCO</name>
<evidence type="ECO:0000313" key="6">
    <source>
        <dbReference type="Proteomes" id="UP000094455"/>
    </source>
</evidence>
<keyword evidence="6" id="KW-1185">Reference proteome</keyword>
<dbReference type="RefSeq" id="XP_019020635.1">
    <property type="nucleotide sequence ID" value="XM_019159657.1"/>
</dbReference>
<dbReference type="AlphaFoldDB" id="A0A1E3NTW1"/>
<dbReference type="STRING" id="763406.A0A1E3NTW1"/>
<dbReference type="GO" id="GO:0005634">
    <property type="term" value="C:nucleus"/>
    <property type="evidence" value="ECO:0007669"/>
    <property type="project" value="UniProtKB-SubCell"/>
</dbReference>
<evidence type="ECO:0000256" key="2">
    <source>
        <dbReference type="ARBA" id="ARBA00023242"/>
    </source>
</evidence>
<protein>
    <recommendedName>
        <fullName evidence="4">C3HC-type domain-containing protein</fullName>
    </recommendedName>
</protein>
<dbReference type="GeneID" id="30176344"/>
<proteinExistence type="predicted"/>
<dbReference type="Pfam" id="PF07967">
    <property type="entry name" value="zf-C3HC"/>
    <property type="match status" value="1"/>
</dbReference>
<evidence type="ECO:0000313" key="5">
    <source>
        <dbReference type="EMBL" id="ODQ49522.1"/>
    </source>
</evidence>
<dbReference type="InterPro" id="IPR012935">
    <property type="entry name" value="NuBaID_N"/>
</dbReference>
<feature type="region of interest" description="Disordered" evidence="3">
    <location>
        <begin position="443"/>
        <end position="466"/>
    </location>
</feature>
<dbReference type="PANTHER" id="PTHR15835">
    <property type="entry name" value="NUCLEAR-INTERACTING PARTNER OF ALK"/>
    <property type="match status" value="1"/>
</dbReference>
<dbReference type="EMBL" id="KV454001">
    <property type="protein sequence ID" value="ODQ49522.1"/>
    <property type="molecule type" value="Genomic_DNA"/>
</dbReference>
<comment type="subcellular location">
    <subcellularLocation>
        <location evidence="1">Nucleus</location>
    </subcellularLocation>
</comment>
<keyword evidence="2" id="KW-0539">Nucleus</keyword>
<feature type="compositionally biased region" description="Low complexity" evidence="3">
    <location>
        <begin position="509"/>
        <end position="527"/>
    </location>
</feature>
<feature type="region of interest" description="Disordered" evidence="3">
    <location>
        <begin position="502"/>
        <end position="529"/>
    </location>
</feature>
<gene>
    <name evidence="5" type="ORF">PICMEDRAFT_102813</name>
</gene>
<organism evidence="5 6">
    <name type="scientific">Pichia membranifaciens NRRL Y-2026</name>
    <dbReference type="NCBI Taxonomy" id="763406"/>
    <lineage>
        <taxon>Eukaryota</taxon>
        <taxon>Fungi</taxon>
        <taxon>Dikarya</taxon>
        <taxon>Ascomycota</taxon>
        <taxon>Saccharomycotina</taxon>
        <taxon>Pichiomycetes</taxon>
        <taxon>Pichiales</taxon>
        <taxon>Pichiaceae</taxon>
        <taxon>Pichia</taxon>
    </lineage>
</organism>
<evidence type="ECO:0000256" key="3">
    <source>
        <dbReference type="SAM" id="MobiDB-lite"/>
    </source>
</evidence>
<dbReference type="PANTHER" id="PTHR15835:SF6">
    <property type="entry name" value="ZINC FINGER C3HC-TYPE PROTEIN 1"/>
    <property type="match status" value="1"/>
</dbReference>
<dbReference type="GO" id="GO:0008270">
    <property type="term" value="F:zinc ion binding"/>
    <property type="evidence" value="ECO:0007669"/>
    <property type="project" value="InterPro"/>
</dbReference>
<evidence type="ECO:0000256" key="1">
    <source>
        <dbReference type="ARBA" id="ARBA00004123"/>
    </source>
</evidence>
<accession>A0A1E3NTW1</accession>
<sequence>MQSSNNAEHSLSGSPAPTAQAILNILQQISISPPDSSGGTGISIPMTGTSTAIASTTGTTPRSSGRSTLQHLHSFPKSLIPKRRLSSSSSFDGISVAGTGDKSNKRQLLYMRSQKLQGVRSLASPLSRSHFIRRLNTFSVLNWTVSSSKLSPLVCAAQGWKCHPVRKNELHCTSCHSGIMVKLPEDPGLDTGLASASSASASSSSPAAASLSKVFNNLHHTDDYNQVLNNTDRYELPFQFQMLDDEFDEDDDIHVYETLVNSYVSRLSSDHYPTCTFLPLLPISPKEQNYYITPKDIPREVYKFWHRLATMKRNKDRLIGKNFRRSFLSHDEALFLLEYLRETSRDDASIDIDIDIGADADVNSAYSTDLAVNPSLDVILPALLGWELKIQKFHQEKFLLLNCECCTRRILLSTSNIDTVQDVEELSACPHRAEIPVREQPTEFDGSIRPSYGAGGFALGDEDDDEEEDMIDLEQEHDTWCCMRQGWRVVLEGLRSSSDVDMNRVCSKPSSASSPAPSPASSASSAATDLYNTSMRHLRAL</sequence>
<dbReference type="Proteomes" id="UP000094455">
    <property type="component" value="Unassembled WGS sequence"/>
</dbReference>
<dbReference type="OrthoDB" id="3987180at2759"/>